<comment type="pathway">
    <text evidence="1">Polyol metabolism; glycerol degradation via glycerol kinase pathway; sn-glycerol 3-phosphate from glycerol: step 1/1.</text>
</comment>
<dbReference type="CDD" id="cd07792">
    <property type="entry name" value="ASKHA_NBD_FGGY_GK1-3-like"/>
    <property type="match status" value="1"/>
</dbReference>
<dbReference type="NCBIfam" id="TIGR01311">
    <property type="entry name" value="glycerol_kin"/>
    <property type="match status" value="1"/>
</dbReference>
<sequence>MSKPGEFVGSLDCGTTSVRFIIFDRHADIIAQNQLEFPQYYPHPGWHDHDATEIQEHAEQCIAAAVKDMVAAGWAADSIKVIGITNQRETAVAWSRKTGKPLCKAIVWTDSRTKNTVATFEAKLQDVGIEVEPGVWKKGPEPLRDITGLPLSTYFSAIKLRWMIDNYPEVAAAHEADELAFGTVESWVLYNLLGGVSTNIHLSEVTNASRTLLLNTTTLQWELSLVSFFGFRPSILPKLVSTSEVYGEIAAGPLKGVPVGGLVGDQQGALVGNKCLNQGEAKCTYGTGAFLLFCTGDEIVKSKHGLLSTIAYQAGPNAKPVYALEGSIAVAGSAIKWLRDSMNLISTAAEINDLAGKESNAGGLYFVTAFSGLLAPYWDPGAAGTLIGISQYTNPSHIARATLEANAYQTRAIIESMLKDSGTSLAHLKVDGGMTNGDLAMRILADVGGFTVIRPEMRESTALGSALLAGSAIGLFGWDITKPETLSEVNTKGSEREKGWEGWKKAVERSKGWEEGVSDTK</sequence>
<dbReference type="FunFam" id="3.30.420.40:FF:000086">
    <property type="entry name" value="Glycerol kinase"/>
    <property type="match status" value="1"/>
</dbReference>
<keyword evidence="14" id="KW-1185">Reference proteome</keyword>
<dbReference type="PANTHER" id="PTHR10196:SF69">
    <property type="entry name" value="GLYCEROL KINASE"/>
    <property type="match status" value="1"/>
</dbReference>
<dbReference type="EC" id="2.7.1.30" evidence="3"/>
<feature type="domain" description="Carbohydrate kinase FGGY C-terminal" evidence="12">
    <location>
        <begin position="281"/>
        <end position="472"/>
    </location>
</feature>
<dbReference type="Proteomes" id="UP001221142">
    <property type="component" value="Unassembled WGS sequence"/>
</dbReference>
<evidence type="ECO:0000256" key="10">
    <source>
        <dbReference type="RuleBase" id="RU003733"/>
    </source>
</evidence>
<feature type="domain" description="Carbohydrate kinase FGGY N-terminal" evidence="11">
    <location>
        <begin position="9"/>
        <end position="272"/>
    </location>
</feature>
<name>A0AAD7BMP7_9AGAR</name>
<dbReference type="GO" id="GO:0005524">
    <property type="term" value="F:ATP binding"/>
    <property type="evidence" value="ECO:0007669"/>
    <property type="project" value="UniProtKB-KW"/>
</dbReference>
<evidence type="ECO:0000259" key="12">
    <source>
        <dbReference type="Pfam" id="PF02782"/>
    </source>
</evidence>
<evidence type="ECO:0000313" key="13">
    <source>
        <dbReference type="EMBL" id="KAJ7625638.1"/>
    </source>
</evidence>
<dbReference type="EMBL" id="JARKIF010000012">
    <property type="protein sequence ID" value="KAJ7625638.1"/>
    <property type="molecule type" value="Genomic_DNA"/>
</dbReference>
<evidence type="ECO:0000256" key="2">
    <source>
        <dbReference type="ARBA" id="ARBA00009156"/>
    </source>
</evidence>
<evidence type="ECO:0000313" key="14">
    <source>
        <dbReference type="Proteomes" id="UP001221142"/>
    </source>
</evidence>
<accession>A0AAD7BMP7</accession>
<dbReference type="InterPro" id="IPR018483">
    <property type="entry name" value="Carb_kinase_FGGY_CS"/>
</dbReference>
<dbReference type="InterPro" id="IPR000577">
    <property type="entry name" value="Carb_kinase_FGGY"/>
</dbReference>
<dbReference type="GO" id="GO:0046167">
    <property type="term" value="P:glycerol-3-phosphate biosynthetic process"/>
    <property type="evidence" value="ECO:0007669"/>
    <property type="project" value="TreeGrafter"/>
</dbReference>
<dbReference type="InterPro" id="IPR043129">
    <property type="entry name" value="ATPase_NBD"/>
</dbReference>
<dbReference type="PROSITE" id="PS00445">
    <property type="entry name" value="FGGY_KINASES_2"/>
    <property type="match status" value="1"/>
</dbReference>
<dbReference type="GO" id="GO:0005739">
    <property type="term" value="C:mitochondrion"/>
    <property type="evidence" value="ECO:0007669"/>
    <property type="project" value="TreeGrafter"/>
</dbReference>
<dbReference type="InterPro" id="IPR018485">
    <property type="entry name" value="FGGY_C"/>
</dbReference>
<dbReference type="PROSITE" id="PS00933">
    <property type="entry name" value="FGGY_KINASES_1"/>
    <property type="match status" value="1"/>
</dbReference>
<evidence type="ECO:0000256" key="9">
    <source>
        <dbReference type="ARBA" id="ARBA00043149"/>
    </source>
</evidence>
<dbReference type="NCBIfam" id="NF000756">
    <property type="entry name" value="PRK00047.1"/>
    <property type="match status" value="1"/>
</dbReference>
<dbReference type="InterPro" id="IPR042018">
    <property type="entry name" value="GK1-3_metazoan-type"/>
</dbReference>
<evidence type="ECO:0000256" key="1">
    <source>
        <dbReference type="ARBA" id="ARBA00005190"/>
    </source>
</evidence>
<evidence type="ECO:0000256" key="8">
    <source>
        <dbReference type="ARBA" id="ARBA00022840"/>
    </source>
</evidence>
<gene>
    <name evidence="13" type="ORF">FB45DRAFT_979795</name>
</gene>
<dbReference type="InterPro" id="IPR018484">
    <property type="entry name" value="FGGY_N"/>
</dbReference>
<dbReference type="InterPro" id="IPR005999">
    <property type="entry name" value="Glycerol_kin"/>
</dbReference>
<evidence type="ECO:0000259" key="11">
    <source>
        <dbReference type="Pfam" id="PF00370"/>
    </source>
</evidence>
<evidence type="ECO:0000256" key="3">
    <source>
        <dbReference type="ARBA" id="ARBA00012099"/>
    </source>
</evidence>
<dbReference type="GO" id="GO:0004370">
    <property type="term" value="F:glycerol kinase activity"/>
    <property type="evidence" value="ECO:0007669"/>
    <property type="project" value="UniProtKB-EC"/>
</dbReference>
<comment type="caution">
    <text evidence="13">The sequence shown here is derived from an EMBL/GenBank/DDBJ whole genome shotgun (WGS) entry which is preliminary data.</text>
</comment>
<keyword evidence="6 10" id="KW-0418">Kinase</keyword>
<dbReference type="SUPFAM" id="SSF53067">
    <property type="entry name" value="Actin-like ATPase domain"/>
    <property type="match status" value="2"/>
</dbReference>
<dbReference type="Pfam" id="PF00370">
    <property type="entry name" value="FGGY_N"/>
    <property type="match status" value="1"/>
</dbReference>
<evidence type="ECO:0000256" key="5">
    <source>
        <dbReference type="ARBA" id="ARBA00022741"/>
    </source>
</evidence>
<keyword evidence="7" id="KW-0319">Glycerol metabolism</keyword>
<organism evidence="13 14">
    <name type="scientific">Roridomyces roridus</name>
    <dbReference type="NCBI Taxonomy" id="1738132"/>
    <lineage>
        <taxon>Eukaryota</taxon>
        <taxon>Fungi</taxon>
        <taxon>Dikarya</taxon>
        <taxon>Basidiomycota</taxon>
        <taxon>Agaricomycotina</taxon>
        <taxon>Agaricomycetes</taxon>
        <taxon>Agaricomycetidae</taxon>
        <taxon>Agaricales</taxon>
        <taxon>Marasmiineae</taxon>
        <taxon>Mycenaceae</taxon>
        <taxon>Roridomyces</taxon>
    </lineage>
</organism>
<evidence type="ECO:0000256" key="4">
    <source>
        <dbReference type="ARBA" id="ARBA00022679"/>
    </source>
</evidence>
<protein>
    <recommendedName>
        <fullName evidence="3">glycerol kinase</fullName>
        <ecNumber evidence="3">2.7.1.30</ecNumber>
    </recommendedName>
    <alternativeName>
        <fullName evidence="9">ATP:glycerol 3-phosphotransferase</fullName>
    </alternativeName>
</protein>
<proteinExistence type="inferred from homology"/>
<dbReference type="GO" id="GO:0006641">
    <property type="term" value="P:triglyceride metabolic process"/>
    <property type="evidence" value="ECO:0007669"/>
    <property type="project" value="TreeGrafter"/>
</dbReference>
<dbReference type="PIRSF" id="PIRSF000538">
    <property type="entry name" value="GlpK"/>
    <property type="match status" value="1"/>
</dbReference>
<dbReference type="AlphaFoldDB" id="A0AAD7BMP7"/>
<dbReference type="Pfam" id="PF02782">
    <property type="entry name" value="FGGY_C"/>
    <property type="match status" value="1"/>
</dbReference>
<keyword evidence="5" id="KW-0547">Nucleotide-binding</keyword>
<keyword evidence="4 10" id="KW-0808">Transferase</keyword>
<keyword evidence="8" id="KW-0067">ATP-binding</keyword>
<dbReference type="FunFam" id="3.30.420.40:FF:000108">
    <property type="entry name" value="Glycerol kinase, glycosomal"/>
    <property type="match status" value="1"/>
</dbReference>
<comment type="similarity">
    <text evidence="2 10">Belongs to the FGGY kinase family.</text>
</comment>
<dbReference type="PANTHER" id="PTHR10196">
    <property type="entry name" value="SUGAR KINASE"/>
    <property type="match status" value="1"/>
</dbReference>
<evidence type="ECO:0000256" key="6">
    <source>
        <dbReference type="ARBA" id="ARBA00022777"/>
    </source>
</evidence>
<reference evidence="13" key="1">
    <citation type="submission" date="2023-03" db="EMBL/GenBank/DDBJ databases">
        <title>Massive genome expansion in bonnet fungi (Mycena s.s.) driven by repeated elements and novel gene families across ecological guilds.</title>
        <authorList>
            <consortium name="Lawrence Berkeley National Laboratory"/>
            <person name="Harder C.B."/>
            <person name="Miyauchi S."/>
            <person name="Viragh M."/>
            <person name="Kuo A."/>
            <person name="Thoen E."/>
            <person name="Andreopoulos B."/>
            <person name="Lu D."/>
            <person name="Skrede I."/>
            <person name="Drula E."/>
            <person name="Henrissat B."/>
            <person name="Morin E."/>
            <person name="Kohler A."/>
            <person name="Barry K."/>
            <person name="LaButti K."/>
            <person name="Morin E."/>
            <person name="Salamov A."/>
            <person name="Lipzen A."/>
            <person name="Mereny Z."/>
            <person name="Hegedus B."/>
            <person name="Baldrian P."/>
            <person name="Stursova M."/>
            <person name="Weitz H."/>
            <person name="Taylor A."/>
            <person name="Grigoriev I.V."/>
            <person name="Nagy L.G."/>
            <person name="Martin F."/>
            <person name="Kauserud H."/>
        </authorList>
    </citation>
    <scope>NUCLEOTIDE SEQUENCE</scope>
    <source>
        <strain evidence="13">9284</strain>
    </source>
</reference>
<evidence type="ECO:0000256" key="7">
    <source>
        <dbReference type="ARBA" id="ARBA00022798"/>
    </source>
</evidence>
<dbReference type="GO" id="GO:0006071">
    <property type="term" value="P:glycerol metabolic process"/>
    <property type="evidence" value="ECO:0007669"/>
    <property type="project" value="UniProtKB-KW"/>
</dbReference>
<dbReference type="Gene3D" id="3.30.420.40">
    <property type="match status" value="2"/>
</dbReference>